<proteinExistence type="predicted"/>
<evidence type="ECO:0000256" key="6">
    <source>
        <dbReference type="SAM" id="Phobius"/>
    </source>
</evidence>
<feature type="transmembrane region" description="Helical" evidence="6">
    <location>
        <begin position="157"/>
        <end position="177"/>
    </location>
</feature>
<gene>
    <name evidence="8" type="ORF">C4B24_03920</name>
</gene>
<keyword evidence="2" id="KW-1003">Cell membrane</keyword>
<dbReference type="AlphaFoldDB" id="A0A4R0XJJ4"/>
<evidence type="ECO:0000256" key="5">
    <source>
        <dbReference type="ARBA" id="ARBA00023136"/>
    </source>
</evidence>
<dbReference type="NCBIfam" id="TIGR00360">
    <property type="entry name" value="ComEC_N-term"/>
    <property type="match status" value="1"/>
</dbReference>
<evidence type="ECO:0000313" key="8">
    <source>
        <dbReference type="EMBL" id="TCG10793.1"/>
    </source>
</evidence>
<name>A0A4R0XJJ4_9MOLU</name>
<dbReference type="EMBL" id="PSZO01000021">
    <property type="protein sequence ID" value="TCG10793.1"/>
    <property type="molecule type" value="Genomic_DNA"/>
</dbReference>
<evidence type="ECO:0000256" key="1">
    <source>
        <dbReference type="ARBA" id="ARBA00004651"/>
    </source>
</evidence>
<comment type="caution">
    <text evidence="8">The sequence shown here is derived from an EMBL/GenBank/DDBJ whole genome shotgun (WGS) entry which is preliminary data.</text>
</comment>
<organism evidence="8 9">
    <name type="scientific">Mycoplasma marinum</name>
    <dbReference type="NCBI Taxonomy" id="1937190"/>
    <lineage>
        <taxon>Bacteria</taxon>
        <taxon>Bacillati</taxon>
        <taxon>Mycoplasmatota</taxon>
        <taxon>Mollicutes</taxon>
        <taxon>Mycoplasmataceae</taxon>
        <taxon>Mycoplasma</taxon>
    </lineage>
</organism>
<feature type="transmembrane region" description="Helical" evidence="6">
    <location>
        <begin position="342"/>
        <end position="366"/>
    </location>
</feature>
<protein>
    <recommendedName>
        <fullName evidence="7">ComEC/Rec2-related protein domain-containing protein</fullName>
    </recommendedName>
</protein>
<dbReference type="InterPro" id="IPR004477">
    <property type="entry name" value="ComEC_N"/>
</dbReference>
<evidence type="ECO:0000256" key="4">
    <source>
        <dbReference type="ARBA" id="ARBA00022989"/>
    </source>
</evidence>
<dbReference type="Proteomes" id="UP000294192">
    <property type="component" value="Unassembled WGS sequence"/>
</dbReference>
<keyword evidence="9" id="KW-1185">Reference proteome</keyword>
<feature type="transmembrane region" description="Helical" evidence="6">
    <location>
        <begin position="6"/>
        <end position="26"/>
    </location>
</feature>
<dbReference type="PANTHER" id="PTHR30619:SF7">
    <property type="entry name" value="BETA-LACTAMASE DOMAIN PROTEIN"/>
    <property type="match status" value="1"/>
</dbReference>
<feature type="domain" description="ComEC/Rec2-related protein" evidence="7">
    <location>
        <begin position="155"/>
        <end position="378"/>
    </location>
</feature>
<feature type="transmembrane region" description="Helical" evidence="6">
    <location>
        <begin position="310"/>
        <end position="330"/>
    </location>
</feature>
<feature type="transmembrane region" description="Helical" evidence="6">
    <location>
        <begin position="282"/>
        <end position="304"/>
    </location>
</feature>
<dbReference type="Pfam" id="PF03772">
    <property type="entry name" value="Competence"/>
    <property type="match status" value="1"/>
</dbReference>
<evidence type="ECO:0000256" key="3">
    <source>
        <dbReference type="ARBA" id="ARBA00022692"/>
    </source>
</evidence>
<dbReference type="GO" id="GO:0005886">
    <property type="term" value="C:plasma membrane"/>
    <property type="evidence" value="ECO:0007669"/>
    <property type="project" value="UniProtKB-SubCell"/>
</dbReference>
<keyword evidence="5 6" id="KW-0472">Membrane</keyword>
<keyword evidence="4 6" id="KW-1133">Transmembrane helix</keyword>
<keyword evidence="3 6" id="KW-0812">Transmembrane</keyword>
<accession>A0A4R0XJJ4</accession>
<evidence type="ECO:0000313" key="9">
    <source>
        <dbReference type="Proteomes" id="UP000294192"/>
    </source>
</evidence>
<dbReference type="PANTHER" id="PTHR30619">
    <property type="entry name" value="DNA INTERNALIZATION/COMPETENCE PROTEIN COMEC/REC2"/>
    <property type="match status" value="1"/>
</dbReference>
<feature type="transmembrane region" description="Helical" evidence="6">
    <location>
        <begin position="229"/>
        <end position="247"/>
    </location>
</feature>
<comment type="subcellular location">
    <subcellularLocation>
        <location evidence="1">Cell membrane</location>
        <topology evidence="1">Multi-pass membrane protein</topology>
    </subcellularLocation>
</comment>
<sequence length="400" mass="46466">MLLYYPQIILLAILLLIICVLIKEIINIHPVIKTFNGSYKVIDSISMGPIIKDHGQYILIKTNEHIEIGTTLFVKGKSQGIIANSDFDIKGYLSTHWISSIIYHSKLKKISYDNNFIHNARRYLTTGPSWFKKMAPLFLLSMKTQENKGILMLAKKLSVIHLLIISGFHITLLYKILNRVFKKMGVIFSNCTPIILIFFYLYFLNWSIPSLRAYLFLVFYVIFKKVFKFSCSSFDLIALAGICILLLNPYNINSVSFELTLFASITIMYINQFKFKYGITKYISIVVGVYLMTLPITIKINGFISIFGPLYSIALTPLVSLLYILSWILLPFKEWLNTLYKLTYLVLIFFVETCILIKDVNITLFIQITYNLFFVLFLVLFEMNTQFLYAKRNLLKQQKK</sequence>
<evidence type="ECO:0000259" key="7">
    <source>
        <dbReference type="Pfam" id="PF03772"/>
    </source>
</evidence>
<feature type="transmembrane region" description="Helical" evidence="6">
    <location>
        <begin position="253"/>
        <end position="270"/>
    </location>
</feature>
<reference evidence="8 9" key="1">
    <citation type="submission" date="2018-02" db="EMBL/GenBank/DDBJ databases">
        <title>Mycoplasma marinum and Mycoplasma todarodis sp. nov., moderately halophilic and psychrotolerant mycoplasmas isolated from cephalopods.</title>
        <authorList>
            <person name="Viver T."/>
        </authorList>
    </citation>
    <scope>NUCLEOTIDE SEQUENCE [LARGE SCALE GENOMIC DNA]</scope>
    <source>
        <strain evidence="8 9">PE</strain>
    </source>
</reference>
<dbReference type="InterPro" id="IPR052159">
    <property type="entry name" value="Competence_DNA_uptake"/>
</dbReference>
<evidence type="ECO:0000256" key="2">
    <source>
        <dbReference type="ARBA" id="ARBA00022475"/>
    </source>
</evidence>